<name>A0A0B6YHS1_9EUPU</name>
<comment type="subcellular location">
    <subcellularLocation>
        <location evidence="1">Cytoplasm</location>
    </subcellularLocation>
</comment>
<dbReference type="GO" id="GO:0005737">
    <property type="term" value="C:cytoplasm"/>
    <property type="evidence" value="ECO:0007669"/>
    <property type="project" value="UniProtKB-SubCell"/>
</dbReference>
<keyword evidence="2" id="KW-0963">Cytoplasm</keyword>
<sequence>NVIRSLIEKNKFIDRQIPSHLFEIKETFEGLLGHMELVNLFRNIPKMASLGMLEDIAPEASKVIDHVRNSDEVIRQKVPPTVIFVAQRRYELNKSKKWVINQNVVKALHAA</sequence>
<evidence type="ECO:0000256" key="1">
    <source>
        <dbReference type="ARBA" id="ARBA00004496"/>
    </source>
</evidence>
<dbReference type="GO" id="GO:0046872">
    <property type="term" value="F:metal ion binding"/>
    <property type="evidence" value="ECO:0007669"/>
    <property type="project" value="UniProtKB-KW"/>
</dbReference>
<protein>
    <recommendedName>
        <fullName evidence="4">TROVE domain-containing protein</fullName>
    </recommendedName>
</protein>
<feature type="non-terminal residue" evidence="5">
    <location>
        <position position="111"/>
    </location>
</feature>
<organism evidence="5">
    <name type="scientific">Arion vulgaris</name>
    <dbReference type="NCBI Taxonomy" id="1028688"/>
    <lineage>
        <taxon>Eukaryota</taxon>
        <taxon>Metazoa</taxon>
        <taxon>Spiralia</taxon>
        <taxon>Lophotrochozoa</taxon>
        <taxon>Mollusca</taxon>
        <taxon>Gastropoda</taxon>
        <taxon>Heterobranchia</taxon>
        <taxon>Euthyneura</taxon>
        <taxon>Panpulmonata</taxon>
        <taxon>Eupulmonata</taxon>
        <taxon>Stylommatophora</taxon>
        <taxon>Helicina</taxon>
        <taxon>Arionoidea</taxon>
        <taxon>Arionidae</taxon>
        <taxon>Arion</taxon>
    </lineage>
</organism>
<dbReference type="PANTHER" id="PTHR14202">
    <property type="entry name" value="60 KDA RIBONUCLEOPROTEIN SSA/RO"/>
    <property type="match status" value="1"/>
</dbReference>
<feature type="non-terminal residue" evidence="5">
    <location>
        <position position="1"/>
    </location>
</feature>
<feature type="domain" description="TROVE" evidence="4">
    <location>
        <begin position="1"/>
        <end position="111"/>
    </location>
</feature>
<evidence type="ECO:0000259" key="4">
    <source>
        <dbReference type="PROSITE" id="PS50988"/>
    </source>
</evidence>
<dbReference type="PROSITE" id="PS50988">
    <property type="entry name" value="TROVE"/>
    <property type="match status" value="1"/>
</dbReference>
<keyword evidence="3" id="KW-0479">Metal-binding</keyword>
<dbReference type="EMBL" id="HACG01008839">
    <property type="protein sequence ID" value="CEK55704.1"/>
    <property type="molecule type" value="Transcribed_RNA"/>
</dbReference>
<evidence type="ECO:0000313" key="5">
    <source>
        <dbReference type="EMBL" id="CEK55704.1"/>
    </source>
</evidence>
<dbReference type="GO" id="GO:1990904">
    <property type="term" value="C:ribonucleoprotein complex"/>
    <property type="evidence" value="ECO:0007669"/>
    <property type="project" value="TreeGrafter"/>
</dbReference>
<accession>A0A0B6YHS1</accession>
<dbReference type="GO" id="GO:0003723">
    <property type="term" value="F:RNA binding"/>
    <property type="evidence" value="ECO:0007669"/>
    <property type="project" value="InterPro"/>
</dbReference>
<dbReference type="PANTHER" id="PTHR14202:SF0">
    <property type="entry name" value="RNA-BINDING PROTEIN RO60"/>
    <property type="match status" value="1"/>
</dbReference>
<dbReference type="AlphaFoldDB" id="A0A0B6YHS1"/>
<reference evidence="5" key="1">
    <citation type="submission" date="2014-12" db="EMBL/GenBank/DDBJ databases">
        <title>Insight into the proteome of Arion vulgaris.</title>
        <authorList>
            <person name="Aradska J."/>
            <person name="Bulat T."/>
            <person name="Smidak R."/>
            <person name="Sarate P."/>
            <person name="Gangsoo J."/>
            <person name="Sialana F."/>
            <person name="Bilban M."/>
            <person name="Lubec G."/>
        </authorList>
    </citation>
    <scope>NUCLEOTIDE SEQUENCE</scope>
    <source>
        <tissue evidence="5">Skin</tissue>
    </source>
</reference>
<dbReference type="InterPro" id="IPR008858">
    <property type="entry name" value="TROVE_dom"/>
</dbReference>
<evidence type="ECO:0000256" key="2">
    <source>
        <dbReference type="ARBA" id="ARBA00022490"/>
    </source>
</evidence>
<dbReference type="SUPFAM" id="SSF140864">
    <property type="entry name" value="TROVE domain-like"/>
    <property type="match status" value="1"/>
</dbReference>
<gene>
    <name evidence="5" type="primary">ORF25834</name>
</gene>
<dbReference type="InterPro" id="IPR037214">
    <property type="entry name" value="TROVE_dom_sf"/>
</dbReference>
<evidence type="ECO:0000256" key="3">
    <source>
        <dbReference type="ARBA" id="ARBA00022723"/>
    </source>
</evidence>
<dbReference type="InterPro" id="IPR040322">
    <property type="entry name" value="TROVE2"/>
</dbReference>
<proteinExistence type="predicted"/>